<dbReference type="InterPro" id="IPR023772">
    <property type="entry name" value="DNA-bd_HTH_TetR-type_CS"/>
</dbReference>
<keyword evidence="3" id="KW-0804">Transcription</keyword>
<dbReference type="PANTHER" id="PTHR30055:SF234">
    <property type="entry name" value="HTH-TYPE TRANSCRIPTIONAL REGULATOR BETI"/>
    <property type="match status" value="1"/>
</dbReference>
<evidence type="ECO:0000313" key="6">
    <source>
        <dbReference type="EMBL" id="SDZ06554.1"/>
    </source>
</evidence>
<dbReference type="InterPro" id="IPR009057">
    <property type="entry name" value="Homeodomain-like_sf"/>
</dbReference>
<evidence type="ECO:0000256" key="3">
    <source>
        <dbReference type="ARBA" id="ARBA00023163"/>
    </source>
</evidence>
<dbReference type="InterPro" id="IPR036271">
    <property type="entry name" value="Tet_transcr_reg_TetR-rel_C_sf"/>
</dbReference>
<keyword evidence="2 4" id="KW-0238">DNA-binding</keyword>
<dbReference type="PRINTS" id="PR00455">
    <property type="entry name" value="HTHTETR"/>
</dbReference>
<proteinExistence type="predicted"/>
<keyword evidence="1" id="KW-0805">Transcription regulation</keyword>
<gene>
    <name evidence="6" type="ORF">SAMN05216554_2211</name>
</gene>
<evidence type="ECO:0000256" key="4">
    <source>
        <dbReference type="PROSITE-ProRule" id="PRU00335"/>
    </source>
</evidence>
<organism evidence="6 7">
    <name type="scientific">Herbiconiux ginsengi</name>
    <dbReference type="NCBI Taxonomy" id="381665"/>
    <lineage>
        <taxon>Bacteria</taxon>
        <taxon>Bacillati</taxon>
        <taxon>Actinomycetota</taxon>
        <taxon>Actinomycetes</taxon>
        <taxon>Micrococcales</taxon>
        <taxon>Microbacteriaceae</taxon>
        <taxon>Herbiconiux</taxon>
    </lineage>
</organism>
<accession>A0A1H3PZ14</accession>
<dbReference type="PANTHER" id="PTHR30055">
    <property type="entry name" value="HTH-TYPE TRANSCRIPTIONAL REGULATOR RUTR"/>
    <property type="match status" value="1"/>
</dbReference>
<dbReference type="PROSITE" id="PS50977">
    <property type="entry name" value="HTH_TETR_2"/>
    <property type="match status" value="1"/>
</dbReference>
<dbReference type="Gene3D" id="1.10.357.10">
    <property type="entry name" value="Tetracycline Repressor, domain 2"/>
    <property type="match status" value="1"/>
</dbReference>
<dbReference type="Pfam" id="PF00440">
    <property type="entry name" value="TetR_N"/>
    <property type="match status" value="1"/>
</dbReference>
<dbReference type="OrthoDB" id="4726108at2"/>
<dbReference type="InterPro" id="IPR041678">
    <property type="entry name" value="TetR_C_16"/>
</dbReference>
<dbReference type="SUPFAM" id="SSF46689">
    <property type="entry name" value="Homeodomain-like"/>
    <property type="match status" value="1"/>
</dbReference>
<dbReference type="EMBL" id="FNPZ01000002">
    <property type="protein sequence ID" value="SDZ06554.1"/>
    <property type="molecule type" value="Genomic_DNA"/>
</dbReference>
<dbReference type="Proteomes" id="UP000198891">
    <property type="component" value="Unassembled WGS sequence"/>
</dbReference>
<dbReference type="STRING" id="381665.SAMN05216554_2211"/>
<evidence type="ECO:0000256" key="2">
    <source>
        <dbReference type="ARBA" id="ARBA00023125"/>
    </source>
</evidence>
<dbReference type="PROSITE" id="PS01081">
    <property type="entry name" value="HTH_TETR_1"/>
    <property type="match status" value="1"/>
</dbReference>
<dbReference type="SUPFAM" id="SSF48498">
    <property type="entry name" value="Tetracyclin repressor-like, C-terminal domain"/>
    <property type="match status" value="1"/>
</dbReference>
<dbReference type="GO" id="GO:0000976">
    <property type="term" value="F:transcription cis-regulatory region binding"/>
    <property type="evidence" value="ECO:0007669"/>
    <property type="project" value="TreeGrafter"/>
</dbReference>
<keyword evidence="7" id="KW-1185">Reference proteome</keyword>
<dbReference type="Pfam" id="PF17920">
    <property type="entry name" value="TetR_C_16"/>
    <property type="match status" value="1"/>
</dbReference>
<reference evidence="6 7" key="1">
    <citation type="submission" date="2016-10" db="EMBL/GenBank/DDBJ databases">
        <authorList>
            <person name="de Groot N.N."/>
        </authorList>
    </citation>
    <scope>NUCLEOTIDE SEQUENCE [LARGE SCALE GENOMIC DNA]</scope>
    <source>
        <strain evidence="6 7">CGMCC 4.3491</strain>
    </source>
</reference>
<dbReference type="RefSeq" id="WP_092553296.1">
    <property type="nucleotide sequence ID" value="NZ_FNPZ01000002.1"/>
</dbReference>
<evidence type="ECO:0000259" key="5">
    <source>
        <dbReference type="PROSITE" id="PS50977"/>
    </source>
</evidence>
<evidence type="ECO:0000313" key="7">
    <source>
        <dbReference type="Proteomes" id="UP000198891"/>
    </source>
</evidence>
<dbReference type="AlphaFoldDB" id="A0A1H3PZ14"/>
<dbReference type="GO" id="GO:0003700">
    <property type="term" value="F:DNA-binding transcription factor activity"/>
    <property type="evidence" value="ECO:0007669"/>
    <property type="project" value="TreeGrafter"/>
</dbReference>
<name>A0A1H3PZ14_9MICO</name>
<dbReference type="InterPro" id="IPR050109">
    <property type="entry name" value="HTH-type_TetR-like_transc_reg"/>
</dbReference>
<dbReference type="InterPro" id="IPR001647">
    <property type="entry name" value="HTH_TetR"/>
</dbReference>
<sequence length="219" mass="23468">MTNQTPGATDALAEAVTGADDELLRSGRDAAATRRALVRAARRRFATDGYRATTVRQIAADAGVNVALINRYFVSKDGLFEACMLRTSDELDTRTPNPATSIDDVIARLVAHVVNAPDGDDPLQLLLLLRSSGDENADRIRRRTLEHFTQRLAAAAGWDADDPDTAPVLLRAQLAIATMLGVVMLRTSAAVQPVASADSDDLNGPLGQVFRVLLADPDH</sequence>
<feature type="domain" description="HTH tetR-type" evidence="5">
    <location>
        <begin position="31"/>
        <end position="91"/>
    </location>
</feature>
<evidence type="ECO:0000256" key="1">
    <source>
        <dbReference type="ARBA" id="ARBA00023015"/>
    </source>
</evidence>
<feature type="DNA-binding region" description="H-T-H motif" evidence="4">
    <location>
        <begin position="54"/>
        <end position="73"/>
    </location>
</feature>
<protein>
    <submittedName>
        <fullName evidence="6">Transcriptional regulator, TetR family</fullName>
    </submittedName>
</protein>